<evidence type="ECO:0000313" key="6">
    <source>
        <dbReference type="Proteomes" id="UP000642107"/>
    </source>
</evidence>
<feature type="domain" description="HTH luxR-type" evidence="4">
    <location>
        <begin position="782"/>
        <end position="847"/>
    </location>
</feature>
<name>A0ABR9DNY9_9MICO</name>
<keyword evidence="1" id="KW-0805">Transcription regulation</keyword>
<keyword evidence="2" id="KW-0238">DNA-binding</keyword>
<dbReference type="InterPro" id="IPR016032">
    <property type="entry name" value="Sig_transdc_resp-reg_C-effctor"/>
</dbReference>
<dbReference type="EMBL" id="JACZDF010000002">
    <property type="protein sequence ID" value="MBD9698825.1"/>
    <property type="molecule type" value="Genomic_DNA"/>
</dbReference>
<dbReference type="SUPFAM" id="SSF46894">
    <property type="entry name" value="C-terminal effector domain of the bipartite response regulators"/>
    <property type="match status" value="1"/>
</dbReference>
<evidence type="ECO:0000256" key="3">
    <source>
        <dbReference type="ARBA" id="ARBA00023163"/>
    </source>
</evidence>
<dbReference type="PRINTS" id="PR00038">
    <property type="entry name" value="HTHLUXR"/>
</dbReference>
<evidence type="ECO:0000313" key="5">
    <source>
        <dbReference type="EMBL" id="MBD9698825.1"/>
    </source>
</evidence>
<dbReference type="InterPro" id="IPR000792">
    <property type="entry name" value="Tscrpt_reg_LuxR_C"/>
</dbReference>
<dbReference type="Proteomes" id="UP000642107">
    <property type="component" value="Unassembled WGS sequence"/>
</dbReference>
<evidence type="ECO:0000256" key="1">
    <source>
        <dbReference type="ARBA" id="ARBA00023015"/>
    </source>
</evidence>
<organism evidence="5 6">
    <name type="scientific">Flavimobilis rhizosphaerae</name>
    <dbReference type="NCBI Taxonomy" id="2775421"/>
    <lineage>
        <taxon>Bacteria</taxon>
        <taxon>Bacillati</taxon>
        <taxon>Actinomycetota</taxon>
        <taxon>Actinomycetes</taxon>
        <taxon>Micrococcales</taxon>
        <taxon>Jonesiaceae</taxon>
        <taxon>Flavimobilis</taxon>
    </lineage>
</organism>
<dbReference type="InterPro" id="IPR036388">
    <property type="entry name" value="WH-like_DNA-bd_sf"/>
</dbReference>
<comment type="caution">
    <text evidence="5">The sequence shown here is derived from an EMBL/GenBank/DDBJ whole genome shotgun (WGS) entry which is preliminary data.</text>
</comment>
<dbReference type="SUPFAM" id="SSF52540">
    <property type="entry name" value="P-loop containing nucleoside triphosphate hydrolases"/>
    <property type="match status" value="1"/>
</dbReference>
<gene>
    <name evidence="5" type="ORF">IGS67_04855</name>
</gene>
<proteinExistence type="predicted"/>
<dbReference type="SMART" id="SM00421">
    <property type="entry name" value="HTH_LUXR"/>
    <property type="match status" value="1"/>
</dbReference>
<keyword evidence="6" id="KW-1185">Reference proteome</keyword>
<reference evidence="5 6" key="1">
    <citation type="submission" date="2020-09" db="EMBL/GenBank/DDBJ databases">
        <title>Flavimobilis rhizosphaerae sp. nov., isolated from rhizosphere soil of Spartina alterniflora.</title>
        <authorList>
            <person name="Hanqin C."/>
        </authorList>
    </citation>
    <scope>NUCLEOTIDE SEQUENCE [LARGE SCALE GENOMIC DNA]</scope>
    <source>
        <strain evidence="5 6">GY 10621</strain>
    </source>
</reference>
<dbReference type="CDD" id="cd06170">
    <property type="entry name" value="LuxR_C_like"/>
    <property type="match status" value="1"/>
</dbReference>
<dbReference type="PANTHER" id="PTHR44688">
    <property type="entry name" value="DNA-BINDING TRANSCRIPTIONAL ACTIVATOR DEVR_DOSR"/>
    <property type="match status" value="1"/>
</dbReference>
<protein>
    <recommendedName>
        <fullName evidence="4">HTH luxR-type domain-containing protein</fullName>
    </recommendedName>
</protein>
<dbReference type="RefSeq" id="WP_192278413.1">
    <property type="nucleotide sequence ID" value="NZ_JACZDF010000002.1"/>
</dbReference>
<dbReference type="Gene3D" id="1.10.10.10">
    <property type="entry name" value="Winged helix-like DNA-binding domain superfamily/Winged helix DNA-binding domain"/>
    <property type="match status" value="1"/>
</dbReference>
<sequence>MTTGVPVRADTAHQLAARSNYRGLPRTHSSRIPQARALSGVGGPEPLTIVRAPHGFGKSTLAAQWLRALQEEDLDVVWLGADIVPALHEEQVAAFWTQFVARLVEVTPGSVSPHGPVGSDDALRLLLSRDRAVVVVVDRLEQVPGAGHALESALLDLVKAAEQLHLIVCAREVGLLEVVGSATVDSRVLRPADLALTAEDVAALAAQQGLPLGREAAAQLVEDTGGWPALVRVVLAGTAVAHHGGDEVTIDLDAGRWFLRAAWDEFATPGLADLVLRTSLLAEFTAEQAEALCPGIDVKAGISALQGAGLVRSRLVAGTAVYSHLTAVRRECVQRLRTEQPDLFSELSRTVARELLADGRTGAAVVHLVRARLWDELVESVETGWRALVGYGEHELIGLLERLPAEVVARSARLVVLRDYVAVRSSGPDVPGAAPASPGSLAPLLHRVYEVAGAEPTVRAQDPAVRYRDLAPTVRRGLALVLCEWATDRLVAGDSPVAHVAFADAHLLADELGDVRLRTRAAVGAALVDVVHGEILSAARWLGTLDADAHAVLDVEPALAAFAAATRALVAIGRLDLRSPDLEGVLGAEAVVDEARGLVGTVRLLASLVRGERDSVAEGDEPSSARNVPGDPDDLVGTIATSARIDLLLAQGRIFQARSLLARAAGQGPAFILARARTAYHGGDFARAVALARQGLAIEPSVPRLQTGMLLVLAAAESARGHEAESTAAARDALAACTASGLVQYLAYTPREVLRGLSADVPGLADALDDLETRGVGDILPAPRVVAELSEREREVLETLATSDSLGAVARRLYLTTNTVKTHLRSIYRKLGTHSAAETVQRAVECGLIEPPQG</sequence>
<evidence type="ECO:0000259" key="4">
    <source>
        <dbReference type="PROSITE" id="PS50043"/>
    </source>
</evidence>
<accession>A0ABR9DNY9</accession>
<keyword evidence="3" id="KW-0804">Transcription</keyword>
<evidence type="ECO:0000256" key="2">
    <source>
        <dbReference type="ARBA" id="ARBA00023125"/>
    </source>
</evidence>
<dbReference type="InterPro" id="IPR027417">
    <property type="entry name" value="P-loop_NTPase"/>
</dbReference>
<dbReference type="PANTHER" id="PTHR44688:SF16">
    <property type="entry name" value="DNA-BINDING TRANSCRIPTIONAL ACTIVATOR DEVR_DOSR"/>
    <property type="match status" value="1"/>
</dbReference>
<dbReference type="Pfam" id="PF00196">
    <property type="entry name" value="GerE"/>
    <property type="match status" value="1"/>
</dbReference>
<dbReference type="PROSITE" id="PS50043">
    <property type="entry name" value="HTH_LUXR_2"/>
    <property type="match status" value="1"/>
</dbReference>